<name>A0A348HHY5_9GAMM</name>
<dbReference type="RefSeq" id="WP_027705493.1">
    <property type="nucleotide sequence ID" value="NZ_AP018933.1"/>
</dbReference>
<dbReference type="AlphaFoldDB" id="A0A348HHY5"/>
<evidence type="ECO:0000313" key="1">
    <source>
        <dbReference type="EMBL" id="BBG31237.1"/>
    </source>
</evidence>
<reference evidence="1 2" key="1">
    <citation type="submission" date="2018-09" db="EMBL/GenBank/DDBJ databases">
        <title>Zymobacter palmae IAM14233 (=T109) whole genome analysis.</title>
        <authorList>
            <person name="Yanase H."/>
        </authorList>
    </citation>
    <scope>NUCLEOTIDE SEQUENCE [LARGE SCALE GENOMIC DNA]</scope>
    <source>
        <strain evidence="1 2">IAM14233</strain>
    </source>
</reference>
<keyword evidence="2" id="KW-1185">Reference proteome</keyword>
<protein>
    <submittedName>
        <fullName evidence="1">dTDP-D-glucose4,6-dehydratase</fullName>
    </submittedName>
</protein>
<accession>A0A348HHY5</accession>
<dbReference type="KEGG" id="zpl:ZBT109_2507"/>
<evidence type="ECO:0000313" key="2">
    <source>
        <dbReference type="Proteomes" id="UP000267342"/>
    </source>
</evidence>
<gene>
    <name evidence="1" type="ORF">ZBT109_2507</name>
</gene>
<proteinExistence type="predicted"/>
<organism evidence="1 2">
    <name type="scientific">Zymobacter palmae</name>
    <dbReference type="NCBI Taxonomy" id="33074"/>
    <lineage>
        <taxon>Bacteria</taxon>
        <taxon>Pseudomonadati</taxon>
        <taxon>Pseudomonadota</taxon>
        <taxon>Gammaproteobacteria</taxon>
        <taxon>Oceanospirillales</taxon>
        <taxon>Halomonadaceae</taxon>
        <taxon>Zymobacter group</taxon>
        <taxon>Zymobacter</taxon>
    </lineage>
</organism>
<dbReference type="Proteomes" id="UP000267342">
    <property type="component" value="Chromosome"/>
</dbReference>
<dbReference type="EMBL" id="AP018933">
    <property type="protein sequence ID" value="BBG31237.1"/>
    <property type="molecule type" value="Genomic_DNA"/>
</dbReference>
<dbReference type="STRING" id="1123510.GCA_000620025_02466"/>
<sequence length="190" mass="20810">MPHAATDSVQEKRSSKPLRSRLLNGLTLLTLLTIVVAVAYLASYYNNGAGLRSVTWYTAFEPCSPTQTTCTTSLGRHNPVSIQLQESGSSQLSLLVTAPEAPADARFELVMTRHGLSRDTHRIILARSPSGQAFHAEGIPVPCQFPDAQWRLSLIEHLPGQRSVGTWYDITEHCQPVVASLHLLKSTVHS</sequence>